<dbReference type="GO" id="GO:0071897">
    <property type="term" value="P:DNA biosynthetic process"/>
    <property type="evidence" value="ECO:0007669"/>
    <property type="project" value="UniProtKB-ARBA"/>
</dbReference>
<evidence type="ECO:0008006" key="3">
    <source>
        <dbReference type="Google" id="ProtNLM"/>
    </source>
</evidence>
<dbReference type="Gene3D" id="3.10.10.10">
    <property type="entry name" value="HIV Type 1 Reverse Transcriptase, subunit A, domain 1"/>
    <property type="match status" value="1"/>
</dbReference>
<dbReference type="InterPro" id="IPR050951">
    <property type="entry name" value="Retrovirus_Pol_polyprotein"/>
</dbReference>
<keyword evidence="2" id="KW-1185">Reference proteome</keyword>
<dbReference type="EMBL" id="JAFNEN010000559">
    <property type="protein sequence ID" value="KAG8180546.1"/>
    <property type="molecule type" value="Genomic_DNA"/>
</dbReference>
<protein>
    <recommendedName>
        <fullName evidence="3">Reverse transcriptase domain-containing protein</fullName>
    </recommendedName>
</protein>
<dbReference type="Gene3D" id="3.30.70.270">
    <property type="match status" value="1"/>
</dbReference>
<comment type="caution">
    <text evidence="1">The sequence shown here is derived from an EMBL/GenBank/DDBJ whole genome shotgun (WGS) entry which is preliminary data.</text>
</comment>
<dbReference type="AlphaFoldDB" id="A0AAV6U976"/>
<gene>
    <name evidence="1" type="ORF">JTE90_018166</name>
</gene>
<sequence>MLSSKLVNNEIVSLLSNYSEILKEGIGKFKDFKARGYLKDNVKSKFFKPRTVPYALASRVNQEIDRLEKLGLIEPVETSDWATPIVPIVKPGGSIRICGYFKMTINQALEDNDYSLPRLEDIFAKLSDGKVFSKIDLSNAYLHMAGIRKVLEGLGKLENPTMRPIKAWPPVKRPRPPVNQTTPPLNTRVLGELSCWVPACRRGFGCLELFTSCLI</sequence>
<organism evidence="1 2">
    <name type="scientific">Oedothorax gibbosus</name>
    <dbReference type="NCBI Taxonomy" id="931172"/>
    <lineage>
        <taxon>Eukaryota</taxon>
        <taxon>Metazoa</taxon>
        <taxon>Ecdysozoa</taxon>
        <taxon>Arthropoda</taxon>
        <taxon>Chelicerata</taxon>
        <taxon>Arachnida</taxon>
        <taxon>Araneae</taxon>
        <taxon>Araneomorphae</taxon>
        <taxon>Entelegynae</taxon>
        <taxon>Araneoidea</taxon>
        <taxon>Linyphiidae</taxon>
        <taxon>Erigoninae</taxon>
        <taxon>Oedothorax</taxon>
    </lineage>
</organism>
<accession>A0AAV6U976</accession>
<dbReference type="PANTHER" id="PTHR37984:SF5">
    <property type="entry name" value="PROTEIN NYNRIN-LIKE"/>
    <property type="match status" value="1"/>
</dbReference>
<reference evidence="1 2" key="1">
    <citation type="journal article" date="2022" name="Nat. Ecol. Evol.">
        <title>A masculinizing supergene underlies an exaggerated male reproductive morph in a spider.</title>
        <authorList>
            <person name="Hendrickx F."/>
            <person name="De Corte Z."/>
            <person name="Sonet G."/>
            <person name="Van Belleghem S.M."/>
            <person name="Kostlbacher S."/>
            <person name="Vangestel C."/>
        </authorList>
    </citation>
    <scope>NUCLEOTIDE SEQUENCE [LARGE SCALE GENOMIC DNA]</scope>
    <source>
        <strain evidence="1">W744_W776</strain>
    </source>
</reference>
<dbReference type="SUPFAM" id="SSF56672">
    <property type="entry name" value="DNA/RNA polymerases"/>
    <property type="match status" value="1"/>
</dbReference>
<evidence type="ECO:0000313" key="1">
    <source>
        <dbReference type="EMBL" id="KAG8180546.1"/>
    </source>
</evidence>
<name>A0AAV6U976_9ARAC</name>
<evidence type="ECO:0000313" key="2">
    <source>
        <dbReference type="Proteomes" id="UP000827092"/>
    </source>
</evidence>
<dbReference type="InterPro" id="IPR043502">
    <property type="entry name" value="DNA/RNA_pol_sf"/>
</dbReference>
<dbReference type="PANTHER" id="PTHR37984">
    <property type="entry name" value="PROTEIN CBG26694"/>
    <property type="match status" value="1"/>
</dbReference>
<proteinExistence type="predicted"/>
<dbReference type="InterPro" id="IPR043128">
    <property type="entry name" value="Rev_trsase/Diguanyl_cyclase"/>
</dbReference>
<dbReference type="Proteomes" id="UP000827092">
    <property type="component" value="Unassembled WGS sequence"/>
</dbReference>